<keyword evidence="7" id="KW-1185">Reference proteome</keyword>
<sequence length="115" mass="13067">MEYRPMKQSTARTTIKTIINNLVFGDNLHWMLDDDGDYIPCRSLIPDMFAFYKEFDSSKVPVVLFDSPKNIIWIDNSALESWDSHTMDEVLSKTNDDAKCTCITSACSMIADGQS</sequence>
<reference evidence="6 7" key="1">
    <citation type="submission" date="2018-01" db="EMBL/GenBank/DDBJ databases">
        <title>Draft genome of the strawberry crown rot pathogen Phytophthora cactorum.</title>
        <authorList>
            <person name="Armitage A.D."/>
            <person name="Lysoe E."/>
            <person name="Nellist C.F."/>
            <person name="Harrison R.J."/>
            <person name="Brurberg M.B."/>
        </authorList>
    </citation>
    <scope>NUCLEOTIDE SEQUENCE [LARGE SCALE GENOMIC DNA]</scope>
    <source>
        <strain evidence="6 7">10300</strain>
    </source>
</reference>
<dbReference type="Proteomes" id="UP000760860">
    <property type="component" value="Unassembled WGS sequence"/>
</dbReference>
<name>A0A329RR20_9STRA</name>
<evidence type="ECO:0000313" key="7">
    <source>
        <dbReference type="Proteomes" id="UP000251314"/>
    </source>
</evidence>
<evidence type="ECO:0000313" key="4">
    <source>
        <dbReference type="EMBL" id="KAG2971276.1"/>
    </source>
</evidence>
<reference evidence="1" key="2">
    <citation type="submission" date="2018-10" db="EMBL/GenBank/DDBJ databases">
        <title>Effector identification in a new, highly contiguous assembly of the strawberry crown rot pathogen Phytophthora cactorum.</title>
        <authorList>
            <person name="Armitage A.D."/>
            <person name="Nellist C.F."/>
            <person name="Bates H."/>
            <person name="Vickerstaff R.J."/>
            <person name="Harrison R.J."/>
        </authorList>
    </citation>
    <scope>NUCLEOTIDE SEQUENCE</scope>
    <source>
        <strain evidence="1">15-7</strain>
        <strain evidence="2">4032</strain>
        <strain evidence="3">4040</strain>
        <strain evidence="4">P415</strain>
        <strain evidence="5">P421</strain>
    </source>
</reference>
<dbReference type="Proteomes" id="UP000735874">
    <property type="component" value="Unassembled WGS sequence"/>
</dbReference>
<dbReference type="EMBL" id="MJFZ01000606">
    <property type="protein sequence ID" value="RAW26921.1"/>
    <property type="molecule type" value="Genomic_DNA"/>
</dbReference>
<dbReference type="EMBL" id="RCMV01000655">
    <property type="protein sequence ID" value="KAG3214252.1"/>
    <property type="molecule type" value="Genomic_DNA"/>
</dbReference>
<dbReference type="Proteomes" id="UP000736787">
    <property type="component" value="Unassembled WGS sequence"/>
</dbReference>
<dbReference type="EMBL" id="RCMK01000671">
    <property type="protein sequence ID" value="KAG2916906.1"/>
    <property type="molecule type" value="Genomic_DNA"/>
</dbReference>
<evidence type="ECO:0000313" key="5">
    <source>
        <dbReference type="EMBL" id="KAG3214252.1"/>
    </source>
</evidence>
<organism evidence="6 7">
    <name type="scientific">Phytophthora cactorum</name>
    <dbReference type="NCBI Taxonomy" id="29920"/>
    <lineage>
        <taxon>Eukaryota</taxon>
        <taxon>Sar</taxon>
        <taxon>Stramenopiles</taxon>
        <taxon>Oomycota</taxon>
        <taxon>Peronosporomycetes</taxon>
        <taxon>Peronosporales</taxon>
        <taxon>Peronosporaceae</taxon>
        <taxon>Phytophthora</taxon>
    </lineage>
</organism>
<dbReference type="EMBL" id="RCML01000678">
    <property type="protein sequence ID" value="KAG2971276.1"/>
    <property type="molecule type" value="Genomic_DNA"/>
</dbReference>
<evidence type="ECO:0000313" key="6">
    <source>
        <dbReference type="EMBL" id="RAW26921.1"/>
    </source>
</evidence>
<dbReference type="Proteomes" id="UP000774804">
    <property type="component" value="Unassembled WGS sequence"/>
</dbReference>
<gene>
    <name evidence="6" type="ORF">PC110_g16690</name>
    <name evidence="1" type="ORF">PC113_g16516</name>
    <name evidence="2" type="ORF">PC115_g15922</name>
    <name evidence="3" type="ORF">PC117_g17600</name>
    <name evidence="4" type="ORF">PC118_g16380</name>
    <name evidence="5" type="ORF">PC129_g14833</name>
</gene>
<evidence type="ECO:0000313" key="2">
    <source>
        <dbReference type="EMBL" id="KAG2901274.1"/>
    </source>
</evidence>
<dbReference type="Proteomes" id="UP000697107">
    <property type="component" value="Unassembled WGS sequence"/>
</dbReference>
<dbReference type="VEuPathDB" id="FungiDB:PC110_g16690"/>
<proteinExistence type="predicted"/>
<evidence type="ECO:0000313" key="3">
    <source>
        <dbReference type="EMBL" id="KAG2916906.1"/>
    </source>
</evidence>
<dbReference type="EMBL" id="RCMG01000659">
    <property type="protein sequence ID" value="KAG2850747.1"/>
    <property type="molecule type" value="Genomic_DNA"/>
</dbReference>
<evidence type="ECO:0000313" key="1">
    <source>
        <dbReference type="EMBL" id="KAG2850747.1"/>
    </source>
</evidence>
<dbReference type="Proteomes" id="UP000251314">
    <property type="component" value="Unassembled WGS sequence"/>
</dbReference>
<protein>
    <submittedName>
        <fullName evidence="6">Uncharacterized protein</fullName>
    </submittedName>
</protein>
<accession>A0A329RR20</accession>
<comment type="caution">
    <text evidence="6">The sequence shown here is derived from an EMBL/GenBank/DDBJ whole genome shotgun (WGS) entry which is preliminary data.</text>
</comment>
<dbReference type="AlphaFoldDB" id="A0A329RR20"/>
<dbReference type="EMBL" id="RCMI01000671">
    <property type="protein sequence ID" value="KAG2901274.1"/>
    <property type="molecule type" value="Genomic_DNA"/>
</dbReference>